<dbReference type="EMBL" id="CAHIKZ030005555">
    <property type="protein sequence ID" value="CAE1329488.1"/>
    <property type="molecule type" value="Genomic_DNA"/>
</dbReference>
<dbReference type="InterPro" id="IPR055441">
    <property type="entry name" value="Beta-prop_WDR90_POC16_2nd"/>
</dbReference>
<evidence type="ECO:0000313" key="9">
    <source>
        <dbReference type="Proteomes" id="UP000597762"/>
    </source>
</evidence>
<protein>
    <recommendedName>
        <fullName evidence="10">WD repeat-containing protein 90</fullName>
    </recommendedName>
</protein>
<dbReference type="InterPro" id="IPR050630">
    <property type="entry name" value="WD_repeat_EMAP"/>
</dbReference>
<dbReference type="InterPro" id="IPR036322">
    <property type="entry name" value="WD40_repeat_dom_sf"/>
</dbReference>
<dbReference type="Pfam" id="PF05018">
    <property type="entry name" value="CFA20_dom"/>
    <property type="match status" value="1"/>
</dbReference>
<gene>
    <name evidence="8" type="ORF">SPHA_79017</name>
</gene>
<evidence type="ECO:0000256" key="3">
    <source>
        <dbReference type="PROSITE-ProRule" id="PRU00221"/>
    </source>
</evidence>
<dbReference type="OrthoDB" id="6252103at2759"/>
<feature type="domain" description="WDR90 4th beta-propeller" evidence="6">
    <location>
        <begin position="1528"/>
        <end position="1867"/>
    </location>
</feature>
<evidence type="ECO:0000256" key="2">
    <source>
        <dbReference type="ARBA" id="ARBA00022737"/>
    </source>
</evidence>
<evidence type="ECO:0000313" key="8">
    <source>
        <dbReference type="EMBL" id="CAE1329488.1"/>
    </source>
</evidence>
<feature type="repeat" description="WD" evidence="3">
    <location>
        <begin position="1834"/>
        <end position="1868"/>
    </location>
</feature>
<dbReference type="Pfam" id="PF23393">
    <property type="entry name" value="Beta-prop_WDR90_POC16_2nd"/>
    <property type="match status" value="1"/>
</dbReference>
<name>A0A812ET07_ACAPH</name>
<feature type="repeat" description="WD" evidence="3">
    <location>
        <begin position="1521"/>
        <end position="1552"/>
    </location>
</feature>
<evidence type="ECO:0000256" key="4">
    <source>
        <dbReference type="SAM" id="MobiDB-lite"/>
    </source>
</evidence>
<dbReference type="Pfam" id="PF00400">
    <property type="entry name" value="WD40"/>
    <property type="match status" value="2"/>
</dbReference>
<evidence type="ECO:0008006" key="10">
    <source>
        <dbReference type="Google" id="ProtNLM"/>
    </source>
</evidence>
<evidence type="ECO:0000259" key="7">
    <source>
        <dbReference type="Pfam" id="PF23393"/>
    </source>
</evidence>
<dbReference type="SUPFAM" id="SSF50978">
    <property type="entry name" value="WD40 repeat-like"/>
    <property type="match status" value="4"/>
</dbReference>
<dbReference type="PANTHER" id="PTHR13720">
    <property type="entry name" value="WD-40 REPEAT PROTEIN"/>
    <property type="match status" value="1"/>
</dbReference>
<dbReference type="InterPro" id="IPR015943">
    <property type="entry name" value="WD40/YVTN_repeat-like_dom_sf"/>
</dbReference>
<sequence length="1868" mass="206877">MTMAQLWQHPFVNLFKQFSISTWMKSTKEGEVVSVMDRNLKGMVYRISGSVPAANFIHLPKSNSQSLSLTGRYLYLLLKPVPGKYFVVHIDTTTVDGVVVRISFSNLFKEFKATSTWLQFPYICNPAKGSVCAITTAGSVDINGPAPQSVRWTVLCFDLQQILALFANKKYLCLKSIRLCANLCLKNLFTSDLLFEPGVSVAEGKKMGLHLVGLTPMPREMAFPLQKGSDWHDHYDLIRFPAQQNQSNSANVIKYNTPQGNLSASKHHIVPSNGSITENSPSKHGVNVSQCVKDRVSWVKKLAGHQERDLQTNSVRHHRTAHKLPGKNTHSNEVHVLTHSPEKLKDNHSNCNHNNNINKKTQCQRQGSLSDDIAWDTSVQTLEPDPILKMKRIVGFGGSNYSQLLWTSDSKTVVYPCQSTIVVMDVVSQKQRLFIGHTDKVSCLSITSDSALLASGQTGPNSEVCIWKFESGNCIAWSQVHNHSLSNLSFSPKGTVLCGVGKDAQNRNLAVVWDTSHVKQNEIRVLAKAHTSIDIHKMIVCPFDENRLVSCGQENIRFWRLKGHSLYSVSVNIGEYQDTNFTDLAFVPEDDPNIQKLFVSSETGYILELDYQKMTVKHVRRLLPSEARNASTKCGSEGIPINSICVHETFCVTGSEDGYLCLWALDFAYLYMEAEHQGPVSAVQFSPDGLKILTGTKTGHLGILDVTTRKYKTIMRSHTDQILNACLSSNNCHLITVSSDMSVRIWDSETLQQLYDFSSADNCPVAITCSPSSDIFACGFSDGTIRIFDVTSNSILCDLSVNKKSIVSLLYSPTGCSLYSACVAGMLVRWKVVNDDYKLMMSLPPGSLACQNYVHNVMAISPDGLYVAFIGPSPYTITVVGSNDLRECWVIDISHSTGSPSSAFKPIVDMAENIFYTPATHCHLLVSTSNKTLLKFDALTGCLLSEFANIQGTLCRSIAFIRTGQHMVTAGEKMLKVWDYKQADSINHQTFIGHAGDISKVLFTNCGGWLFSVGDAIYQWEYLGPKPDSILIPSTPVNSFRQKDVPKEGNVNQNCSLKDSEPFLQPHGLLDETADHTPRRCAPLPARQQEAEKSIVDRNLFSPVSDNEEEEEAEIETEEQPNDPATKNEDEEATNLSSSIMELYTDLQQLKILSKQAIKPTKASVHKHYVPKNSVMKKHKQQYYLASPEQSGMSLKQVLGYDGNGRNNLVWNEDWLVYSLGCIIVVQDILSGEQTHLTGHPQEVSTLAIRRDRKMLASASRGFPGNKSEILLWDLANMNCLGSLNFHENNITSLAFSADNRYLVSVGDFNDPHVVVWNTNTQLLEASSLAEYPIHEVCWDPQQCSSFTTVGENGTVLFWMVDEKTDQRVELLLYQPKIGPQITEMAKTDTESSLNFTCVTYADSVAFIGNDLGFVTAWNTNNNQCFLCWEVDNTEIGVLTCNCQYLVTGSVGQFLKLWSIANICPAPENSDPQVVMECQMRLDGAIIAAAFDDDFEMGVVGTDSGTIFCVNWTERSSIHLVSGHMKNVTGIAVSPNNDLISSCDDGVLRVWSRETWEMKAMFCALSGACTCVSVSPSMISDSSLFEEEMRPANEKGTDSKNSTSLVAAGYSNGVIRLFDINNMEQLFLMHPHASSVTAITFSPDSHTILSGAVDGLVAISNPRTGMTIRVITAQQGATITSIDAVFRPETVDVGFPANILWLITSADRRVSVWASNWGQDICEPVDWLTFPATTNGTDQQREDLNTVPSLGFFPPSFARFAPENPEIVVYAGCGNGKILQFYDLVSKKVKFSHPLSNWSQCLDFSPTDPFIVLGGGNGSNIQLMDFYEGSFQDFLGHNDSLHTVKFSPDGRLLFTAAANEIFVWEMAR</sequence>
<keyword evidence="2" id="KW-0677">Repeat</keyword>
<proteinExistence type="predicted"/>
<dbReference type="SMART" id="SM00320">
    <property type="entry name" value="WD40"/>
    <property type="match status" value="20"/>
</dbReference>
<feature type="domain" description="WDR90/POC16 second beta-propeller" evidence="7">
    <location>
        <begin position="730"/>
        <end position="1021"/>
    </location>
</feature>
<feature type="repeat" description="WD" evidence="3">
    <location>
        <begin position="1629"/>
        <end position="1670"/>
    </location>
</feature>
<dbReference type="InterPro" id="IPR011044">
    <property type="entry name" value="Quino_amine_DH_bsu"/>
</dbReference>
<feature type="region of interest" description="Disordered" evidence="4">
    <location>
        <begin position="1043"/>
        <end position="1135"/>
    </location>
</feature>
<accession>A0A812ET07</accession>
<evidence type="ECO:0000259" key="5">
    <source>
        <dbReference type="Pfam" id="PF05018"/>
    </source>
</evidence>
<dbReference type="Proteomes" id="UP000597762">
    <property type="component" value="Unassembled WGS sequence"/>
</dbReference>
<dbReference type="Gene3D" id="2.130.10.10">
    <property type="entry name" value="YVTN repeat-like/Quinoprotein amine dehydrogenase"/>
    <property type="match status" value="7"/>
</dbReference>
<feature type="compositionally biased region" description="Basic and acidic residues" evidence="4">
    <location>
        <begin position="1069"/>
        <end position="1078"/>
    </location>
</feature>
<dbReference type="PROSITE" id="PS50082">
    <property type="entry name" value="WD_REPEATS_2"/>
    <property type="match status" value="4"/>
</dbReference>
<comment type="caution">
    <text evidence="8">The sequence shown here is derived from an EMBL/GenBank/DDBJ whole genome shotgun (WGS) entry which is preliminary data.</text>
</comment>
<evidence type="ECO:0000259" key="6">
    <source>
        <dbReference type="Pfam" id="PF23342"/>
    </source>
</evidence>
<dbReference type="GO" id="GO:0005814">
    <property type="term" value="C:centriole"/>
    <property type="evidence" value="ECO:0007669"/>
    <property type="project" value="TreeGrafter"/>
</dbReference>
<dbReference type="SUPFAM" id="SSF50969">
    <property type="entry name" value="YVTN repeat-like/Quinoprotein amine dehydrogenase"/>
    <property type="match status" value="1"/>
</dbReference>
<reference evidence="8" key="1">
    <citation type="submission" date="2021-01" db="EMBL/GenBank/DDBJ databases">
        <authorList>
            <person name="Li R."/>
            <person name="Bekaert M."/>
        </authorList>
    </citation>
    <scope>NUCLEOTIDE SEQUENCE</scope>
    <source>
        <strain evidence="8">Farmed</strain>
    </source>
</reference>
<dbReference type="PANTHER" id="PTHR13720:SF24">
    <property type="entry name" value="WD REPEAT-CONTAINING PROTEIN 90"/>
    <property type="match status" value="1"/>
</dbReference>
<dbReference type="InterPro" id="IPR007714">
    <property type="entry name" value="CFA20_dom"/>
</dbReference>
<feature type="region of interest" description="Disordered" evidence="4">
    <location>
        <begin position="305"/>
        <end position="329"/>
    </location>
</feature>
<organism evidence="8 9">
    <name type="scientific">Acanthosepion pharaonis</name>
    <name type="common">Pharaoh cuttlefish</name>
    <name type="synonym">Sepia pharaonis</name>
    <dbReference type="NCBI Taxonomy" id="158019"/>
    <lineage>
        <taxon>Eukaryota</taxon>
        <taxon>Metazoa</taxon>
        <taxon>Spiralia</taxon>
        <taxon>Lophotrochozoa</taxon>
        <taxon>Mollusca</taxon>
        <taxon>Cephalopoda</taxon>
        <taxon>Coleoidea</taxon>
        <taxon>Decapodiformes</taxon>
        <taxon>Sepiida</taxon>
        <taxon>Sepiina</taxon>
        <taxon>Sepiidae</taxon>
        <taxon>Acanthosepion</taxon>
    </lineage>
</organism>
<feature type="compositionally biased region" description="Acidic residues" evidence="4">
    <location>
        <begin position="1106"/>
        <end position="1121"/>
    </location>
</feature>
<dbReference type="PROSITE" id="PS50294">
    <property type="entry name" value="WD_REPEATS_REGION"/>
    <property type="match status" value="3"/>
</dbReference>
<keyword evidence="1 3" id="KW-0853">WD repeat</keyword>
<dbReference type="InterPro" id="IPR055440">
    <property type="entry name" value="Beta-prop_WDR90_4th"/>
</dbReference>
<dbReference type="Pfam" id="PF23342">
    <property type="entry name" value="WDR90_beta-prop_4th"/>
    <property type="match status" value="1"/>
</dbReference>
<feature type="domain" description="CFA20" evidence="5">
    <location>
        <begin position="4"/>
        <end position="125"/>
    </location>
</feature>
<evidence type="ECO:0000256" key="1">
    <source>
        <dbReference type="ARBA" id="ARBA00022574"/>
    </source>
</evidence>
<feature type="compositionally biased region" description="Basic residues" evidence="4">
    <location>
        <begin position="315"/>
        <end position="325"/>
    </location>
</feature>
<dbReference type="InterPro" id="IPR001680">
    <property type="entry name" value="WD40_rpt"/>
</dbReference>
<feature type="repeat" description="WD" evidence="3">
    <location>
        <begin position="715"/>
        <end position="756"/>
    </location>
</feature>
<keyword evidence="9" id="KW-1185">Reference proteome</keyword>